<name>A0A7R8ZUC5_9CRUS</name>
<evidence type="ECO:0000313" key="1">
    <source>
        <dbReference type="EMBL" id="CAD7232075.1"/>
    </source>
</evidence>
<accession>A0A7R8ZUC5</accession>
<dbReference type="EMBL" id="OB664190">
    <property type="protein sequence ID" value="CAD7232075.1"/>
    <property type="molecule type" value="Genomic_DNA"/>
</dbReference>
<organism evidence="1">
    <name type="scientific">Cyprideis torosa</name>
    <dbReference type="NCBI Taxonomy" id="163714"/>
    <lineage>
        <taxon>Eukaryota</taxon>
        <taxon>Metazoa</taxon>
        <taxon>Ecdysozoa</taxon>
        <taxon>Arthropoda</taxon>
        <taxon>Crustacea</taxon>
        <taxon>Oligostraca</taxon>
        <taxon>Ostracoda</taxon>
        <taxon>Podocopa</taxon>
        <taxon>Podocopida</taxon>
        <taxon>Cytherocopina</taxon>
        <taxon>Cytheroidea</taxon>
        <taxon>Cytherideidae</taxon>
        <taxon>Cyprideis</taxon>
    </lineage>
</organism>
<reference evidence="1" key="1">
    <citation type="submission" date="2020-11" db="EMBL/GenBank/DDBJ databases">
        <authorList>
            <person name="Tran Van P."/>
        </authorList>
    </citation>
    <scope>NUCLEOTIDE SEQUENCE</scope>
</reference>
<protein>
    <submittedName>
        <fullName evidence="1">Uncharacterized protein</fullName>
    </submittedName>
</protein>
<dbReference type="AlphaFoldDB" id="A0A7R8ZUC5"/>
<proteinExistence type="predicted"/>
<gene>
    <name evidence="1" type="ORF">CTOB1V02_LOCUS9916</name>
</gene>
<sequence>MTCDLYSFMCLRACGVSYLTGLSLQLARAGYMLPQQYAGAGIYQSLIYPPAVYNPSLVPLSAHTPLHTAPAAATAYTAAAPEYAHAHGFTTSYAPAPETPTPASAYMTELGHYNSNMAAANAAIAAAGYLSYYPAAPAQLAHAQSSHLVQQGVLPASTTAMQISANGIPISANPQFQPSWGQAHWPLQRTGCLPAEGPWKGVEWRFHGAPAAED</sequence>